<comment type="caution">
    <text evidence="1">The sequence shown here is derived from an EMBL/GenBank/DDBJ whole genome shotgun (WGS) entry which is preliminary data.</text>
</comment>
<organism evidence="1 2">
    <name type="scientific">Araneus ventricosus</name>
    <name type="common">Orbweaver spider</name>
    <name type="synonym">Epeira ventricosa</name>
    <dbReference type="NCBI Taxonomy" id="182803"/>
    <lineage>
        <taxon>Eukaryota</taxon>
        <taxon>Metazoa</taxon>
        <taxon>Ecdysozoa</taxon>
        <taxon>Arthropoda</taxon>
        <taxon>Chelicerata</taxon>
        <taxon>Arachnida</taxon>
        <taxon>Araneae</taxon>
        <taxon>Araneomorphae</taxon>
        <taxon>Entelegynae</taxon>
        <taxon>Araneoidea</taxon>
        <taxon>Araneidae</taxon>
        <taxon>Araneus</taxon>
    </lineage>
</organism>
<reference evidence="1 2" key="1">
    <citation type="journal article" date="2019" name="Sci. Rep.">
        <title>Orb-weaving spider Araneus ventricosus genome elucidates the spidroin gene catalogue.</title>
        <authorList>
            <person name="Kono N."/>
            <person name="Nakamura H."/>
            <person name="Ohtoshi R."/>
            <person name="Moran D.A.P."/>
            <person name="Shinohara A."/>
            <person name="Yoshida Y."/>
            <person name="Fujiwara M."/>
            <person name="Mori M."/>
            <person name="Tomita M."/>
            <person name="Arakawa K."/>
        </authorList>
    </citation>
    <scope>NUCLEOTIDE SEQUENCE [LARGE SCALE GENOMIC DNA]</scope>
</reference>
<dbReference type="AlphaFoldDB" id="A0A4Y2BFG2"/>
<gene>
    <name evidence="1" type="ORF">AVEN_184395_1</name>
</gene>
<evidence type="ECO:0000313" key="1">
    <source>
        <dbReference type="EMBL" id="GBL91002.1"/>
    </source>
</evidence>
<keyword evidence="2" id="KW-1185">Reference proteome</keyword>
<dbReference type="EMBL" id="BGPR01000076">
    <property type="protein sequence ID" value="GBL91002.1"/>
    <property type="molecule type" value="Genomic_DNA"/>
</dbReference>
<proteinExistence type="predicted"/>
<sequence>MSQRSYIHFHELKWLMVKAEDKTPFAFLQLEIKEQENGRKCLFYPDDLLRNVLNQAVMEQESLSKPKCFRNFLFFLSEGFPSAIFSPTSSCKVAKLVLTIIRD</sequence>
<dbReference type="Proteomes" id="UP000499080">
    <property type="component" value="Unassembled WGS sequence"/>
</dbReference>
<accession>A0A4Y2BFG2</accession>
<evidence type="ECO:0000313" key="2">
    <source>
        <dbReference type="Proteomes" id="UP000499080"/>
    </source>
</evidence>
<name>A0A4Y2BFG2_ARAVE</name>
<protein>
    <submittedName>
        <fullName evidence="1">Uncharacterized protein</fullName>
    </submittedName>
</protein>